<dbReference type="AlphaFoldDB" id="A0AAV6J072"/>
<feature type="region of interest" description="Disordered" evidence="1">
    <location>
        <begin position="87"/>
        <end position="127"/>
    </location>
</feature>
<evidence type="ECO:0000313" key="2">
    <source>
        <dbReference type="EMBL" id="KAG5532730.1"/>
    </source>
</evidence>
<comment type="caution">
    <text evidence="2">The sequence shown here is derived from an EMBL/GenBank/DDBJ whole genome shotgun (WGS) entry which is preliminary data.</text>
</comment>
<sequence>MGNASRMHTLLLYRTYRGPCRTSLFSTPPPSAAVASSVSTHQLPLTLLNPNSPFPSSGSNYSHNPFRFRLVPSKPTSSFCPSTLRLISTTTSEDTGEIQETPAEDETDEEVEPIDSWEEEDDAEPEVCSFTTITSAAQFEP</sequence>
<gene>
    <name evidence="2" type="ORF">RHGRI_027138</name>
</gene>
<name>A0AAV6J072_9ERIC</name>
<evidence type="ECO:0000256" key="1">
    <source>
        <dbReference type="SAM" id="MobiDB-lite"/>
    </source>
</evidence>
<feature type="compositionally biased region" description="Acidic residues" evidence="1">
    <location>
        <begin position="94"/>
        <end position="125"/>
    </location>
</feature>
<accession>A0AAV6J072</accession>
<protein>
    <submittedName>
        <fullName evidence="2">Uncharacterized protein</fullName>
    </submittedName>
</protein>
<dbReference type="EMBL" id="JACTNZ010000009">
    <property type="protein sequence ID" value="KAG5532730.1"/>
    <property type="molecule type" value="Genomic_DNA"/>
</dbReference>
<proteinExistence type="predicted"/>
<organism evidence="2 3">
    <name type="scientific">Rhododendron griersonianum</name>
    <dbReference type="NCBI Taxonomy" id="479676"/>
    <lineage>
        <taxon>Eukaryota</taxon>
        <taxon>Viridiplantae</taxon>
        <taxon>Streptophyta</taxon>
        <taxon>Embryophyta</taxon>
        <taxon>Tracheophyta</taxon>
        <taxon>Spermatophyta</taxon>
        <taxon>Magnoliopsida</taxon>
        <taxon>eudicotyledons</taxon>
        <taxon>Gunneridae</taxon>
        <taxon>Pentapetalae</taxon>
        <taxon>asterids</taxon>
        <taxon>Ericales</taxon>
        <taxon>Ericaceae</taxon>
        <taxon>Ericoideae</taxon>
        <taxon>Rhodoreae</taxon>
        <taxon>Rhododendron</taxon>
    </lineage>
</organism>
<evidence type="ECO:0000313" key="3">
    <source>
        <dbReference type="Proteomes" id="UP000823749"/>
    </source>
</evidence>
<keyword evidence="3" id="KW-1185">Reference proteome</keyword>
<reference evidence="2" key="1">
    <citation type="submission" date="2020-08" db="EMBL/GenBank/DDBJ databases">
        <title>Plant Genome Project.</title>
        <authorList>
            <person name="Zhang R.-G."/>
        </authorList>
    </citation>
    <scope>NUCLEOTIDE SEQUENCE</scope>
    <source>
        <strain evidence="2">WSP0</strain>
        <tissue evidence="2">Leaf</tissue>
    </source>
</reference>
<dbReference type="Proteomes" id="UP000823749">
    <property type="component" value="Chromosome 9"/>
</dbReference>